<evidence type="ECO:0000256" key="1">
    <source>
        <dbReference type="ARBA" id="ARBA00001974"/>
    </source>
</evidence>
<keyword evidence="3" id="KW-0285">Flavoprotein</keyword>
<evidence type="ECO:0000313" key="9">
    <source>
        <dbReference type="EMBL" id="ELR13821.1"/>
    </source>
</evidence>
<name>L8GNK6_ACACF</name>
<gene>
    <name evidence="9" type="ORF">ACA1_076740</name>
</gene>
<dbReference type="Proteomes" id="UP000011083">
    <property type="component" value="Unassembled WGS sequence"/>
</dbReference>
<evidence type="ECO:0000259" key="7">
    <source>
        <dbReference type="Pfam" id="PF00732"/>
    </source>
</evidence>
<dbReference type="KEGG" id="acan:ACA1_076740"/>
<dbReference type="InterPro" id="IPR012132">
    <property type="entry name" value="GMC_OxRdtase"/>
</dbReference>
<dbReference type="VEuPathDB" id="AmoebaDB:ACA1_076740"/>
<dbReference type="GeneID" id="14914357"/>
<keyword evidence="6" id="KW-1133">Transmembrane helix</keyword>
<dbReference type="Gene3D" id="3.30.560.10">
    <property type="entry name" value="Glucose Oxidase, domain 3"/>
    <property type="match status" value="1"/>
</dbReference>
<dbReference type="SUPFAM" id="SSF54373">
    <property type="entry name" value="FAD-linked reductases, C-terminal domain"/>
    <property type="match status" value="1"/>
</dbReference>
<feature type="binding site" evidence="5">
    <location>
        <position position="156"/>
    </location>
    <ligand>
        <name>FAD</name>
        <dbReference type="ChEBI" id="CHEBI:57692"/>
    </ligand>
</feature>
<dbReference type="OrthoDB" id="269227at2759"/>
<accession>L8GNK6</accession>
<keyword evidence="10" id="KW-1185">Reference proteome</keyword>
<keyword evidence="4 5" id="KW-0274">FAD</keyword>
<dbReference type="InterPro" id="IPR007867">
    <property type="entry name" value="GMC_OxRtase_C"/>
</dbReference>
<feature type="domain" description="Glucose-methanol-choline oxidoreductase C-terminal" evidence="8">
    <location>
        <begin position="421"/>
        <end position="469"/>
    </location>
</feature>
<comment type="cofactor">
    <cofactor evidence="1 5">
        <name>FAD</name>
        <dbReference type="ChEBI" id="CHEBI:57692"/>
    </cofactor>
</comment>
<feature type="domain" description="Glucose-methanol-choline oxidoreductase N-terminal" evidence="7">
    <location>
        <begin position="77"/>
        <end position="312"/>
    </location>
</feature>
<evidence type="ECO:0000256" key="5">
    <source>
        <dbReference type="PIRSR" id="PIRSR000137-2"/>
    </source>
</evidence>
<feature type="domain" description="Glucose-methanol-choline oxidoreductase C-terminal" evidence="8">
    <location>
        <begin position="492"/>
        <end position="526"/>
    </location>
</feature>
<sequence length="566" mass="61813">MSAYLLQLLGMGRALVDACDAALLALTGGGSRRFRRGLGLVFALSSATVAATLAALLRRRYLLTAGVTTGAPPRHRFDFVVVGGGSAGCVLASRLSEDPKVSVLLLEAGQEETFEKSIAVPIAAIQLQKTPVDWAFQSEAHHATDGRVHVWPRGKVSLNWMLYVRGNPGDYDLWANEFGCTGWSYEEVLPYFRKSEHRVIEPWHTAATNDEKHRGADGPLVVSDVQAPNTITSTFIAAAQSVGIPYNPDLNGGQQLGVGHAQLTIDNGRRCTTAYAFLKPEVRKRPNLTVLVGAHATRVLFDIDRTRAVGIMQDHLFVPVAFSALKPVTMDKAVVENIGNLVRYLLFKKGPYTSQALESMAFIRTENCHLPDPIPDLQIHCLCSGLTGMEPEKVKAQFGLNIEDYETSQFGFSLLPTLLHPKSRGSVRLRSKDPFAPPRIHPNYLSEEDDVRLLMAGVRLVRQIVASSVFDGIRGREMYDKELLKRHPDPESDGYVHGLKSLRVADLSVCPEIISGNTNAPAIMIGEKASDIILHDTLISTADGQQQPATTTVVVAAARARHIAHL</sequence>
<evidence type="ECO:0000256" key="6">
    <source>
        <dbReference type="SAM" id="Phobius"/>
    </source>
</evidence>
<evidence type="ECO:0000256" key="4">
    <source>
        <dbReference type="ARBA" id="ARBA00022827"/>
    </source>
</evidence>
<proteinExistence type="inferred from homology"/>
<dbReference type="GO" id="GO:0050660">
    <property type="term" value="F:flavin adenine dinucleotide binding"/>
    <property type="evidence" value="ECO:0007669"/>
    <property type="project" value="InterPro"/>
</dbReference>
<dbReference type="Gene3D" id="3.50.50.60">
    <property type="entry name" value="FAD/NAD(P)-binding domain"/>
    <property type="match status" value="2"/>
</dbReference>
<dbReference type="PANTHER" id="PTHR11552">
    <property type="entry name" value="GLUCOSE-METHANOL-CHOLINE GMC OXIDOREDUCTASE"/>
    <property type="match status" value="1"/>
</dbReference>
<dbReference type="PANTHER" id="PTHR11552:SF147">
    <property type="entry name" value="CHOLINE DEHYDROGENASE, MITOCHONDRIAL"/>
    <property type="match status" value="1"/>
</dbReference>
<dbReference type="AlphaFoldDB" id="L8GNK6"/>
<organism evidence="9 10">
    <name type="scientific">Acanthamoeba castellanii (strain ATCC 30010 / Neff)</name>
    <dbReference type="NCBI Taxonomy" id="1257118"/>
    <lineage>
        <taxon>Eukaryota</taxon>
        <taxon>Amoebozoa</taxon>
        <taxon>Discosea</taxon>
        <taxon>Longamoebia</taxon>
        <taxon>Centramoebida</taxon>
        <taxon>Acanthamoebidae</taxon>
        <taxon>Acanthamoeba</taxon>
    </lineage>
</organism>
<reference evidence="9 10" key="1">
    <citation type="journal article" date="2013" name="Genome Biol.">
        <title>Genome of Acanthamoeba castellanii highlights extensive lateral gene transfer and early evolution of tyrosine kinase signaling.</title>
        <authorList>
            <person name="Clarke M."/>
            <person name="Lohan A.J."/>
            <person name="Liu B."/>
            <person name="Lagkouvardos I."/>
            <person name="Roy S."/>
            <person name="Zafar N."/>
            <person name="Bertelli C."/>
            <person name="Schilde C."/>
            <person name="Kianianmomeni A."/>
            <person name="Burglin T.R."/>
            <person name="Frech C."/>
            <person name="Turcotte B."/>
            <person name="Kopec K.O."/>
            <person name="Synnott J.M."/>
            <person name="Choo C."/>
            <person name="Paponov I."/>
            <person name="Finkler A."/>
            <person name="Soon Heng Tan C."/>
            <person name="Hutchins A.P."/>
            <person name="Weinmeier T."/>
            <person name="Rattei T."/>
            <person name="Chu J.S."/>
            <person name="Gimenez G."/>
            <person name="Irimia M."/>
            <person name="Rigden D.J."/>
            <person name="Fitzpatrick D.A."/>
            <person name="Lorenzo-Morales J."/>
            <person name="Bateman A."/>
            <person name="Chiu C.H."/>
            <person name="Tang P."/>
            <person name="Hegemann P."/>
            <person name="Fromm H."/>
            <person name="Raoult D."/>
            <person name="Greub G."/>
            <person name="Miranda-Saavedra D."/>
            <person name="Chen N."/>
            <person name="Nash P."/>
            <person name="Ginger M.L."/>
            <person name="Horn M."/>
            <person name="Schaap P."/>
            <person name="Caler L."/>
            <person name="Loftus B."/>
        </authorList>
    </citation>
    <scope>NUCLEOTIDE SEQUENCE [LARGE SCALE GENOMIC DNA]</scope>
    <source>
        <strain evidence="9 10">Neff</strain>
    </source>
</reference>
<keyword evidence="6" id="KW-0472">Membrane</keyword>
<dbReference type="Pfam" id="PF05199">
    <property type="entry name" value="GMC_oxred_C"/>
    <property type="match status" value="2"/>
</dbReference>
<dbReference type="PIRSF" id="PIRSF000137">
    <property type="entry name" value="Alcohol_oxidase"/>
    <property type="match status" value="1"/>
</dbReference>
<keyword evidence="6" id="KW-0812">Transmembrane</keyword>
<dbReference type="InterPro" id="IPR000172">
    <property type="entry name" value="GMC_OxRdtase_N"/>
</dbReference>
<evidence type="ECO:0000259" key="8">
    <source>
        <dbReference type="Pfam" id="PF05199"/>
    </source>
</evidence>
<feature type="transmembrane region" description="Helical" evidence="6">
    <location>
        <begin position="37"/>
        <end position="57"/>
    </location>
</feature>
<dbReference type="RefSeq" id="XP_004335834.1">
    <property type="nucleotide sequence ID" value="XM_004335786.1"/>
</dbReference>
<dbReference type="GO" id="GO:0016614">
    <property type="term" value="F:oxidoreductase activity, acting on CH-OH group of donors"/>
    <property type="evidence" value="ECO:0007669"/>
    <property type="project" value="InterPro"/>
</dbReference>
<dbReference type="InterPro" id="IPR036188">
    <property type="entry name" value="FAD/NAD-bd_sf"/>
</dbReference>
<dbReference type="EMBL" id="KB008074">
    <property type="protein sequence ID" value="ELR13821.1"/>
    <property type="molecule type" value="Genomic_DNA"/>
</dbReference>
<evidence type="ECO:0000313" key="10">
    <source>
        <dbReference type="Proteomes" id="UP000011083"/>
    </source>
</evidence>
<protein>
    <submittedName>
        <fullName evidence="9">GMC family oxidoreductase</fullName>
    </submittedName>
</protein>
<dbReference type="SUPFAM" id="SSF51905">
    <property type="entry name" value="FAD/NAD(P)-binding domain"/>
    <property type="match status" value="1"/>
</dbReference>
<evidence type="ECO:0000256" key="3">
    <source>
        <dbReference type="ARBA" id="ARBA00022630"/>
    </source>
</evidence>
<dbReference type="OMA" id="NYPWIHI"/>
<dbReference type="Pfam" id="PF00732">
    <property type="entry name" value="GMC_oxred_N"/>
    <property type="match status" value="1"/>
</dbReference>
<evidence type="ECO:0000256" key="2">
    <source>
        <dbReference type="ARBA" id="ARBA00010790"/>
    </source>
</evidence>
<dbReference type="STRING" id="1257118.L8GNK6"/>
<comment type="similarity">
    <text evidence="2">Belongs to the GMC oxidoreductase family.</text>
</comment>